<accession>A0A940DI87</accession>
<dbReference type="InterPro" id="IPR014784">
    <property type="entry name" value="Cu2_ascorb_mOase-like_C"/>
</dbReference>
<name>A0A940DI87_9BACT</name>
<evidence type="ECO:0000313" key="4">
    <source>
        <dbReference type="EMBL" id="MBO8439120.1"/>
    </source>
</evidence>
<dbReference type="Pfam" id="PF09113">
    <property type="entry name" value="N-glycanase_C"/>
    <property type="match status" value="1"/>
</dbReference>
<dbReference type="Proteomes" id="UP000712007">
    <property type="component" value="Unassembled WGS sequence"/>
</dbReference>
<dbReference type="GO" id="GO:0016715">
    <property type="term" value="F:oxidoreductase activity, acting on paired donors, with incorporation or reduction of molecular oxygen, reduced ascorbate as one donor, and incorporation of one atom of oxygen"/>
    <property type="evidence" value="ECO:0007669"/>
    <property type="project" value="InterPro"/>
</dbReference>
<evidence type="ECO:0000256" key="2">
    <source>
        <dbReference type="SAM" id="SignalP"/>
    </source>
</evidence>
<dbReference type="EMBL" id="JADIMV010000011">
    <property type="protein sequence ID" value="MBO8439120.1"/>
    <property type="molecule type" value="Genomic_DNA"/>
</dbReference>
<dbReference type="InterPro" id="IPR008977">
    <property type="entry name" value="PHM/PNGase_F_dom_sf"/>
</dbReference>
<sequence length="374" mass="42806">MNRKTSLKPLAAGLVAILCLLPACQDDTKKSQELETTASKDYKAWYTTHPETESSPAFSASTDAVRLHFYGWSEAEDSLIKVQFPESTVNYRRAILTYRMGGWNEGPAEWDMTTMIFVKNKLDGEWYELTRAITPYGGSFGSDWEKKYYMDITPYLPMLTGETEFRIYYGGWDATDKRAHTVTLTFDFYEGEIARPNVFHAKIYDSSRNTNTGYRSWAYGIDSASIEDPERLGQRTVTIPDNVKSLLLKVSISGHGHDQGTFVERSNYYTRNAAEFDENWYDIIINGEKRAEGHIFYSNADTYPQAGTYYYDRANWGPGLPLLVHYWDISNIPDGNRTLTIDFDLEEFRSAMKSPKDEGVAQYIVEVDLFGFSK</sequence>
<dbReference type="InterPro" id="IPR015197">
    <property type="entry name" value="PngaseF_C"/>
</dbReference>
<dbReference type="SUPFAM" id="SSF49742">
    <property type="entry name" value="PHM/PNGase F"/>
    <property type="match status" value="2"/>
</dbReference>
<gene>
    <name evidence="4" type="ORF">IAC51_00540</name>
</gene>
<reference evidence="4" key="2">
    <citation type="journal article" date="2021" name="PeerJ">
        <title>Extensive microbial diversity within the chicken gut microbiome revealed by metagenomics and culture.</title>
        <authorList>
            <person name="Gilroy R."/>
            <person name="Ravi A."/>
            <person name="Getino M."/>
            <person name="Pursley I."/>
            <person name="Horton D.L."/>
            <person name="Alikhan N.F."/>
            <person name="Baker D."/>
            <person name="Gharbi K."/>
            <person name="Hall N."/>
            <person name="Watson M."/>
            <person name="Adriaenssens E.M."/>
            <person name="Foster-Nyarko E."/>
            <person name="Jarju S."/>
            <person name="Secka A."/>
            <person name="Antonio M."/>
            <person name="Oren A."/>
            <person name="Chaudhuri R.R."/>
            <person name="La Ragione R."/>
            <person name="Hildebrand F."/>
            <person name="Pallen M.J."/>
        </authorList>
    </citation>
    <scope>NUCLEOTIDE SEQUENCE</scope>
    <source>
        <strain evidence="4">3924</strain>
    </source>
</reference>
<reference evidence="4" key="1">
    <citation type="submission" date="2020-10" db="EMBL/GenBank/DDBJ databases">
        <authorList>
            <person name="Gilroy R."/>
        </authorList>
    </citation>
    <scope>NUCLEOTIDE SEQUENCE</scope>
    <source>
        <strain evidence="4">3924</strain>
    </source>
</reference>
<dbReference type="Gene3D" id="2.60.120.230">
    <property type="match status" value="2"/>
</dbReference>
<proteinExistence type="predicted"/>
<keyword evidence="2" id="KW-0732">Signal</keyword>
<comment type="caution">
    <text evidence="4">The sequence shown here is derived from an EMBL/GenBank/DDBJ whole genome shotgun (WGS) entry which is preliminary data.</text>
</comment>
<evidence type="ECO:0000313" key="5">
    <source>
        <dbReference type="Proteomes" id="UP000712007"/>
    </source>
</evidence>
<feature type="signal peptide" evidence="2">
    <location>
        <begin position="1"/>
        <end position="25"/>
    </location>
</feature>
<keyword evidence="1" id="KW-1015">Disulfide bond</keyword>
<evidence type="ECO:0000256" key="1">
    <source>
        <dbReference type="ARBA" id="ARBA00023157"/>
    </source>
</evidence>
<feature type="chain" id="PRO_5037396993" description="Peptide-N-glycosidase F C-terminal domain-containing protein" evidence="2">
    <location>
        <begin position="26"/>
        <end position="374"/>
    </location>
</feature>
<dbReference type="AlphaFoldDB" id="A0A940DI87"/>
<evidence type="ECO:0000259" key="3">
    <source>
        <dbReference type="Pfam" id="PF09113"/>
    </source>
</evidence>
<feature type="domain" description="Peptide-N-glycosidase F C-terminal" evidence="3">
    <location>
        <begin position="236"/>
        <end position="349"/>
    </location>
</feature>
<organism evidence="4 5">
    <name type="scientific">Candidatus Aphodosoma intestinipullorum</name>
    <dbReference type="NCBI Taxonomy" id="2840674"/>
    <lineage>
        <taxon>Bacteria</taxon>
        <taxon>Pseudomonadati</taxon>
        <taxon>Bacteroidota</taxon>
        <taxon>Bacteroidia</taxon>
        <taxon>Bacteroidales</taxon>
        <taxon>Candidatus Aphodosoma</taxon>
    </lineage>
</organism>
<protein>
    <recommendedName>
        <fullName evidence="3">Peptide-N-glycosidase F C-terminal domain-containing protein</fullName>
    </recommendedName>
</protein>